<keyword evidence="2" id="KW-1185">Reference proteome</keyword>
<sequence length="362" mass="40614">MLKNEKLAEIKASPYFALLCDETTDVTVLEQLIVHITYLDCVERETKVTFLEINEIANCTSDVIKDKLVEVLRRTGLDFRSKMAGFGSDGASTMVGRINGVAAQLKRESSTIISNHCVAHRLALAVGGASGKVDYVKKFNNTLEILYHFYEKSSVRTAALKEIQDSLHVPSSRPKRPRTTRWLSHDQACDTLSKTLPAVMVSLRREGSERGDPKAIGLSLLVEDWRFVACFYMMLDILPQLSILSKSFQENSLDFEIIQKQVAMTVEILEARLVRPGPNFHKMQQGTVLEAVKQKIPDFTPNIKEGDLEKFKENYFFRMSKGVGILRLVATGRNLEALELFALFGAPLTLRNDECVEDCCGS</sequence>
<evidence type="ECO:0000313" key="2">
    <source>
        <dbReference type="Proteomes" id="UP000887568"/>
    </source>
</evidence>
<evidence type="ECO:0000313" key="1">
    <source>
        <dbReference type="EnsemblMetazoa" id="XP_038065760.1"/>
    </source>
</evidence>
<organism evidence="1 2">
    <name type="scientific">Patiria miniata</name>
    <name type="common">Bat star</name>
    <name type="synonym">Asterina miniata</name>
    <dbReference type="NCBI Taxonomy" id="46514"/>
    <lineage>
        <taxon>Eukaryota</taxon>
        <taxon>Metazoa</taxon>
        <taxon>Echinodermata</taxon>
        <taxon>Eleutherozoa</taxon>
        <taxon>Asterozoa</taxon>
        <taxon>Asteroidea</taxon>
        <taxon>Valvatacea</taxon>
        <taxon>Valvatida</taxon>
        <taxon>Asterinidae</taxon>
        <taxon>Patiria</taxon>
    </lineage>
</organism>
<proteinExistence type="predicted"/>
<dbReference type="EnsemblMetazoa" id="XM_038209832.1">
    <property type="protein sequence ID" value="XP_038065760.1"/>
    <property type="gene ID" value="LOC119735888"/>
</dbReference>
<dbReference type="SUPFAM" id="SSF53098">
    <property type="entry name" value="Ribonuclease H-like"/>
    <property type="match status" value="1"/>
</dbReference>
<dbReference type="InterPro" id="IPR012337">
    <property type="entry name" value="RNaseH-like_sf"/>
</dbReference>
<dbReference type="PANTHER" id="PTHR46880:SF5">
    <property type="entry name" value="DUF4371 DOMAIN-CONTAINING PROTEIN"/>
    <property type="match status" value="1"/>
</dbReference>
<dbReference type="OMA" id="RISEFMG"/>
<dbReference type="RefSeq" id="XP_038065760.1">
    <property type="nucleotide sequence ID" value="XM_038209832.1"/>
</dbReference>
<dbReference type="GeneID" id="119735888"/>
<dbReference type="Proteomes" id="UP000887568">
    <property type="component" value="Unplaced"/>
</dbReference>
<name>A0A914AP06_PATMI</name>
<evidence type="ECO:0008006" key="3">
    <source>
        <dbReference type="Google" id="ProtNLM"/>
    </source>
</evidence>
<reference evidence="1" key="1">
    <citation type="submission" date="2022-11" db="UniProtKB">
        <authorList>
            <consortium name="EnsemblMetazoa"/>
        </authorList>
    </citation>
    <scope>IDENTIFICATION</scope>
</reference>
<dbReference type="PANTHER" id="PTHR46880">
    <property type="entry name" value="RAS-ASSOCIATING DOMAIN-CONTAINING PROTEIN"/>
    <property type="match status" value="1"/>
</dbReference>
<protein>
    <recommendedName>
        <fullName evidence="3">DUF4371 domain-containing protein</fullName>
    </recommendedName>
</protein>
<accession>A0A914AP06</accession>
<dbReference type="AlphaFoldDB" id="A0A914AP06"/>
<dbReference type="OrthoDB" id="10059291at2759"/>